<sequence>MASILLYIYEYSQAASPLKSVNIFLLLFAISSTTQNSKHPAMCPGAGGAAKAENPTQALKPAFDVLDADRDGRISHDDLRSFYEAFHPIADEGMIDAMISAADSNRDGFVEYEEFERVLRTRKDGSRGYGYEVVEDAFRVMDGDGDGKVGCEDLRRYLKMAGLEVSEEEIVAMVRLGGGDQRGAGGVTCDGLRRILGFDDY</sequence>
<dbReference type="Gene3D" id="1.10.238.10">
    <property type="entry name" value="EF-hand"/>
    <property type="match status" value="2"/>
</dbReference>
<dbReference type="SMART" id="SM00054">
    <property type="entry name" value="EFh"/>
    <property type="match status" value="3"/>
</dbReference>
<protein>
    <recommendedName>
        <fullName evidence="3">EF-hand domain-containing protein</fullName>
    </recommendedName>
</protein>
<dbReference type="GO" id="GO:0043226">
    <property type="term" value="C:organelle"/>
    <property type="evidence" value="ECO:0007669"/>
    <property type="project" value="UniProtKB-ARBA"/>
</dbReference>
<dbReference type="InterPro" id="IPR011992">
    <property type="entry name" value="EF-hand-dom_pair"/>
</dbReference>
<dbReference type="Pfam" id="PF13202">
    <property type="entry name" value="EF-hand_5"/>
    <property type="match status" value="1"/>
</dbReference>
<evidence type="ECO:0000259" key="3">
    <source>
        <dbReference type="PROSITE" id="PS50222"/>
    </source>
</evidence>
<feature type="domain" description="EF-hand" evidence="3">
    <location>
        <begin position="90"/>
        <end position="125"/>
    </location>
</feature>
<proteinExistence type="predicted"/>
<dbReference type="SUPFAM" id="SSF47473">
    <property type="entry name" value="EF-hand"/>
    <property type="match status" value="1"/>
</dbReference>
<dbReference type="Pfam" id="PF13499">
    <property type="entry name" value="EF-hand_7"/>
    <property type="match status" value="1"/>
</dbReference>
<feature type="domain" description="EF-hand" evidence="3">
    <location>
        <begin position="54"/>
        <end position="89"/>
    </location>
</feature>
<dbReference type="Gramene" id="Kaladp0059s0360.1.v1.1">
    <property type="protein sequence ID" value="Kaladp0059s0360.1.v1.1.CDS.1"/>
    <property type="gene ID" value="Kaladp0059s0360.v1.1"/>
</dbReference>
<evidence type="ECO:0000313" key="5">
    <source>
        <dbReference type="Proteomes" id="UP000594263"/>
    </source>
</evidence>
<dbReference type="AlphaFoldDB" id="A0A7N1A170"/>
<organism evidence="4 5">
    <name type="scientific">Kalanchoe fedtschenkoi</name>
    <name type="common">Lavender scallops</name>
    <name type="synonym">South American air plant</name>
    <dbReference type="NCBI Taxonomy" id="63787"/>
    <lineage>
        <taxon>Eukaryota</taxon>
        <taxon>Viridiplantae</taxon>
        <taxon>Streptophyta</taxon>
        <taxon>Embryophyta</taxon>
        <taxon>Tracheophyta</taxon>
        <taxon>Spermatophyta</taxon>
        <taxon>Magnoliopsida</taxon>
        <taxon>eudicotyledons</taxon>
        <taxon>Gunneridae</taxon>
        <taxon>Pentapetalae</taxon>
        <taxon>Saxifragales</taxon>
        <taxon>Crassulaceae</taxon>
        <taxon>Kalanchoe</taxon>
    </lineage>
</organism>
<evidence type="ECO:0000313" key="4">
    <source>
        <dbReference type="EnsemblPlants" id="Kaladp0059s0360.1.v1.1.CDS.1"/>
    </source>
</evidence>
<dbReference type="PANTHER" id="PTHR23050">
    <property type="entry name" value="CALCIUM BINDING PROTEIN"/>
    <property type="match status" value="1"/>
</dbReference>
<name>A0A7N1A170_KALFE</name>
<dbReference type="GO" id="GO:0005509">
    <property type="term" value="F:calcium ion binding"/>
    <property type="evidence" value="ECO:0007669"/>
    <property type="project" value="InterPro"/>
</dbReference>
<dbReference type="PROSITE" id="PS50222">
    <property type="entry name" value="EF_HAND_2"/>
    <property type="match status" value="3"/>
</dbReference>
<dbReference type="CDD" id="cd00051">
    <property type="entry name" value="EFh"/>
    <property type="match status" value="1"/>
</dbReference>
<dbReference type="OMA" id="DDDINAM"/>
<accession>A0A7N1A170</accession>
<dbReference type="InterPro" id="IPR002048">
    <property type="entry name" value="EF_hand_dom"/>
</dbReference>
<evidence type="ECO:0000256" key="2">
    <source>
        <dbReference type="ARBA" id="ARBA00022837"/>
    </source>
</evidence>
<feature type="domain" description="EF-hand" evidence="3">
    <location>
        <begin position="129"/>
        <end position="164"/>
    </location>
</feature>
<dbReference type="PROSITE" id="PS00018">
    <property type="entry name" value="EF_HAND_1"/>
    <property type="match status" value="3"/>
</dbReference>
<dbReference type="EnsemblPlants" id="Kaladp0059s0360.1.v1.1">
    <property type="protein sequence ID" value="Kaladp0059s0360.1.v1.1.CDS.1"/>
    <property type="gene ID" value="Kaladp0059s0360.v1.1"/>
</dbReference>
<dbReference type="InterPro" id="IPR050145">
    <property type="entry name" value="Centrin_CML-like"/>
</dbReference>
<keyword evidence="5" id="KW-1185">Reference proteome</keyword>
<evidence type="ECO:0000256" key="1">
    <source>
        <dbReference type="ARBA" id="ARBA00022737"/>
    </source>
</evidence>
<reference evidence="4" key="1">
    <citation type="submission" date="2021-01" db="UniProtKB">
        <authorList>
            <consortium name="EnsemblPlants"/>
        </authorList>
    </citation>
    <scope>IDENTIFICATION</scope>
</reference>
<dbReference type="Proteomes" id="UP000594263">
    <property type="component" value="Unplaced"/>
</dbReference>
<dbReference type="FunFam" id="1.10.238.10:FF:000178">
    <property type="entry name" value="Calmodulin-2 A"/>
    <property type="match status" value="1"/>
</dbReference>
<dbReference type="InterPro" id="IPR018247">
    <property type="entry name" value="EF_Hand_1_Ca_BS"/>
</dbReference>
<keyword evidence="1" id="KW-0677">Repeat</keyword>
<keyword evidence="2" id="KW-0106">Calcium</keyword>